<accession>A0A0B7MMH2</accession>
<evidence type="ECO:0000313" key="1">
    <source>
        <dbReference type="EMBL" id="CEP06976.1"/>
    </source>
</evidence>
<dbReference type="EMBL" id="LN718935">
    <property type="protein sequence ID" value="CEP06976.1"/>
    <property type="molecule type" value="Genomic_DNA"/>
</dbReference>
<dbReference type="Proteomes" id="UP000054107">
    <property type="component" value="Unassembled WGS sequence"/>
</dbReference>
<evidence type="ECO:0000313" key="2">
    <source>
        <dbReference type="Proteomes" id="UP000054107"/>
    </source>
</evidence>
<organism evidence="1 2">
    <name type="scientific">Parasitella parasitica</name>
    <dbReference type="NCBI Taxonomy" id="35722"/>
    <lineage>
        <taxon>Eukaryota</taxon>
        <taxon>Fungi</taxon>
        <taxon>Fungi incertae sedis</taxon>
        <taxon>Mucoromycota</taxon>
        <taxon>Mucoromycotina</taxon>
        <taxon>Mucoromycetes</taxon>
        <taxon>Mucorales</taxon>
        <taxon>Mucorineae</taxon>
        <taxon>Mucoraceae</taxon>
        <taxon>Parasitella</taxon>
    </lineage>
</organism>
<proteinExistence type="predicted"/>
<name>A0A0B7MMH2_9FUNG</name>
<reference evidence="1 2" key="1">
    <citation type="submission" date="2014-09" db="EMBL/GenBank/DDBJ databases">
        <authorList>
            <person name="Ellenberger Sabrina"/>
        </authorList>
    </citation>
    <scope>NUCLEOTIDE SEQUENCE [LARGE SCALE GENOMIC DNA]</scope>
    <source>
        <strain evidence="1 2">CBS 412.66</strain>
    </source>
</reference>
<gene>
    <name evidence="1" type="primary">PARPA_00241.1 scaffold 580</name>
</gene>
<dbReference type="AlphaFoldDB" id="A0A0B7MMH2"/>
<keyword evidence="2" id="KW-1185">Reference proteome</keyword>
<dbReference type="OrthoDB" id="10601364at2759"/>
<protein>
    <submittedName>
        <fullName evidence="1">Uncharacterized protein</fullName>
    </submittedName>
</protein>
<sequence>MNSDKFLLAIFLLQHWNEDNALGADIHINFERGDRTELARDVLEKQLLIQRNQPSDNTEPVLNIAEAAAGAGVGRRRLRIGKFVHNEEIHMNPRLPQITVAQLNDEAILDDTPLANIVPIVLAKQEDTHRN</sequence>